<feature type="domain" description="K Homology" evidence="4">
    <location>
        <begin position="150"/>
        <end position="218"/>
    </location>
</feature>
<feature type="region of interest" description="Disordered" evidence="3">
    <location>
        <begin position="1"/>
        <end position="60"/>
    </location>
</feature>
<keyword evidence="2" id="KW-0694">RNA-binding</keyword>
<evidence type="ECO:0000259" key="4">
    <source>
        <dbReference type="SMART" id="SM00322"/>
    </source>
</evidence>
<dbReference type="Proteomes" id="UP000015453">
    <property type="component" value="Unassembled WGS sequence"/>
</dbReference>
<sequence>MAEAQTPAKKPGPIPVRSTLPSPNSDPRTEVVVIPAVDSKRRREDDAAAENSGDLPVEKRRAKATHDVVYRIVVPPRQIGKVIGRAGNRIQKIREDAKATIKIADAISRNEERVIIITSMDNDNTFCDAENALHQIVSLILKDDGDSLEAANTVRLLIAGSQAGVLGQNIETLRNSSGAAIAILTPCASSHESDRVVQISGEVPAVLRAVVEIGCLLRDNPPKKVISVCSTNNAALHGQHEQLMDPTSADYATMDLLVPENLVGGLIGRFGANISRIRNETGANIKIHGGRGEQTQRQIHLSGTVQQVDTRSS</sequence>
<dbReference type="Pfam" id="PF00013">
    <property type="entry name" value="KH_1"/>
    <property type="match status" value="3"/>
</dbReference>
<name>S8C827_9LAMI</name>
<keyword evidence="1" id="KW-0677">Repeat</keyword>
<organism evidence="5 6">
    <name type="scientific">Genlisea aurea</name>
    <dbReference type="NCBI Taxonomy" id="192259"/>
    <lineage>
        <taxon>Eukaryota</taxon>
        <taxon>Viridiplantae</taxon>
        <taxon>Streptophyta</taxon>
        <taxon>Embryophyta</taxon>
        <taxon>Tracheophyta</taxon>
        <taxon>Spermatophyta</taxon>
        <taxon>Magnoliopsida</taxon>
        <taxon>eudicotyledons</taxon>
        <taxon>Gunneridae</taxon>
        <taxon>Pentapetalae</taxon>
        <taxon>asterids</taxon>
        <taxon>lamiids</taxon>
        <taxon>Lamiales</taxon>
        <taxon>Lentibulariaceae</taxon>
        <taxon>Genlisea</taxon>
    </lineage>
</organism>
<keyword evidence="6" id="KW-1185">Reference proteome</keyword>
<evidence type="ECO:0000256" key="1">
    <source>
        <dbReference type="ARBA" id="ARBA00022737"/>
    </source>
</evidence>
<dbReference type="InterPro" id="IPR036612">
    <property type="entry name" value="KH_dom_type_1_sf"/>
</dbReference>
<feature type="domain" description="K Homology" evidence="4">
    <location>
        <begin position="66"/>
        <end position="141"/>
    </location>
</feature>
<dbReference type="CDD" id="cd00105">
    <property type="entry name" value="KH-I"/>
    <property type="match status" value="1"/>
</dbReference>
<dbReference type="GO" id="GO:0003723">
    <property type="term" value="F:RNA binding"/>
    <property type="evidence" value="ECO:0007669"/>
    <property type="project" value="UniProtKB-UniRule"/>
</dbReference>
<accession>S8C827</accession>
<evidence type="ECO:0000256" key="3">
    <source>
        <dbReference type="SAM" id="MobiDB-lite"/>
    </source>
</evidence>
<dbReference type="SMART" id="SM00322">
    <property type="entry name" value="KH"/>
    <property type="match status" value="3"/>
</dbReference>
<dbReference type="EMBL" id="AUSU01007481">
    <property type="protein sequence ID" value="EPS60551.1"/>
    <property type="molecule type" value="Genomic_DNA"/>
</dbReference>
<evidence type="ECO:0000313" key="6">
    <source>
        <dbReference type="Proteomes" id="UP000015453"/>
    </source>
</evidence>
<proteinExistence type="predicted"/>
<reference evidence="5 6" key="1">
    <citation type="journal article" date="2013" name="BMC Genomics">
        <title>The miniature genome of a carnivorous plant Genlisea aurea contains a low number of genes and short non-coding sequences.</title>
        <authorList>
            <person name="Leushkin E.V."/>
            <person name="Sutormin R.A."/>
            <person name="Nabieva E.R."/>
            <person name="Penin A.A."/>
            <person name="Kondrashov A.S."/>
            <person name="Logacheva M.D."/>
        </authorList>
    </citation>
    <scope>NUCLEOTIDE SEQUENCE [LARGE SCALE GENOMIC DNA]</scope>
</reference>
<evidence type="ECO:0000256" key="2">
    <source>
        <dbReference type="PROSITE-ProRule" id="PRU00117"/>
    </source>
</evidence>
<dbReference type="InterPro" id="IPR004087">
    <property type="entry name" value="KH_dom"/>
</dbReference>
<feature type="region of interest" description="Disordered" evidence="3">
    <location>
        <begin position="290"/>
        <end position="313"/>
    </location>
</feature>
<dbReference type="AlphaFoldDB" id="S8C827"/>
<gene>
    <name evidence="5" type="ORF">M569_14252</name>
</gene>
<dbReference type="PROSITE" id="PS50084">
    <property type="entry name" value="KH_TYPE_1"/>
    <property type="match status" value="3"/>
</dbReference>
<comment type="caution">
    <text evidence="5">The sequence shown here is derived from an EMBL/GenBank/DDBJ whole genome shotgun (WGS) entry which is preliminary data.</text>
</comment>
<dbReference type="PANTHER" id="PTHR10288">
    <property type="entry name" value="KH DOMAIN CONTAINING RNA BINDING PROTEIN"/>
    <property type="match status" value="1"/>
</dbReference>
<dbReference type="SUPFAM" id="SSF54791">
    <property type="entry name" value="Eukaryotic type KH-domain (KH-domain type I)"/>
    <property type="match status" value="3"/>
</dbReference>
<evidence type="ECO:0000313" key="5">
    <source>
        <dbReference type="EMBL" id="EPS60551.1"/>
    </source>
</evidence>
<dbReference type="Gene3D" id="3.30.1370.10">
    <property type="entry name" value="K Homology domain, type 1"/>
    <property type="match status" value="3"/>
</dbReference>
<feature type="domain" description="K Homology" evidence="4">
    <location>
        <begin position="250"/>
        <end position="307"/>
    </location>
</feature>
<dbReference type="InterPro" id="IPR004088">
    <property type="entry name" value="KH_dom_type_1"/>
</dbReference>
<dbReference type="OrthoDB" id="442947at2759"/>
<protein>
    <recommendedName>
        <fullName evidence="4">K Homology domain-containing protein</fullName>
    </recommendedName>
</protein>
<feature type="compositionally biased region" description="Polar residues" evidence="3">
    <location>
        <begin position="293"/>
        <end position="313"/>
    </location>
</feature>